<dbReference type="GeneID" id="113518632"/>
<evidence type="ECO:0000259" key="2">
    <source>
        <dbReference type="Pfam" id="PF08609"/>
    </source>
</evidence>
<gene>
    <name evidence="4" type="primary">LOC113518632</name>
</gene>
<sequence length="353" mass="39508">MGTNPENNQIAGAITYPVSSQNMQSVPVQPRQPRSLQGLLRFAMEATKAEDAPGNSEFSPMDEERRKFLEDALKSLTVNVAEVLQSSIKVLTDTEKIRSIQLGEPLPSDVETAFDNLLDYIDDIDIANDFYKMGGFAIFPVCYGSENDELRSRASSVLAEACQNNPHCQRRALDCGLLNVLIHLVQSERGHALAKCLYAISCICREYEPAARELVWQGGVAALAALLRAPEPAARTRAAFLVRHLAHHYSDAKEQFIQNNVVETVVEQIKSGRDDTTEHLLGILLALVEGLDPTVLQQCRNPRLNLKKVLEDHLKHPELEESYIEEKEYCQEILQQVFKDCPPIEVVDDEVTR</sequence>
<dbReference type="Gene3D" id="1.25.10.10">
    <property type="entry name" value="Leucine-rich Repeat Variant"/>
    <property type="match status" value="1"/>
</dbReference>
<dbReference type="PANTHER" id="PTHR19316">
    <property type="entry name" value="PROTEIN FOLDING REGULATOR"/>
    <property type="match status" value="1"/>
</dbReference>
<dbReference type="InterPro" id="IPR016024">
    <property type="entry name" value="ARM-type_fold"/>
</dbReference>
<dbReference type="SUPFAM" id="SSF48371">
    <property type="entry name" value="ARM repeat"/>
    <property type="match status" value="1"/>
</dbReference>
<feature type="domain" description="Nucleotide exchange factor Fes1" evidence="2">
    <location>
        <begin position="36"/>
        <end position="129"/>
    </location>
</feature>
<proteinExistence type="predicted"/>
<keyword evidence="3" id="KW-1185">Reference proteome</keyword>
<dbReference type="InterPro" id="IPR050693">
    <property type="entry name" value="Hsp70_NEF-Inhibitors"/>
</dbReference>
<dbReference type="Pfam" id="PF08609">
    <property type="entry name" value="Fes1"/>
    <property type="match status" value="1"/>
</dbReference>
<accession>A0ABM3N271</accession>
<dbReference type="InterPro" id="IPR013918">
    <property type="entry name" value="Nucleotide_exch_fac_Fes1"/>
</dbReference>
<evidence type="ECO:0000313" key="3">
    <source>
        <dbReference type="Proteomes" id="UP001652740"/>
    </source>
</evidence>
<evidence type="ECO:0000313" key="4">
    <source>
        <dbReference type="RefSeq" id="XP_052757681.1"/>
    </source>
</evidence>
<reference evidence="4" key="1">
    <citation type="submission" date="2025-08" db="UniProtKB">
        <authorList>
            <consortium name="RefSeq"/>
        </authorList>
    </citation>
    <scope>IDENTIFICATION</scope>
    <source>
        <tissue evidence="4">Whole larvae</tissue>
    </source>
</reference>
<dbReference type="RefSeq" id="XP_052757681.1">
    <property type="nucleotide sequence ID" value="XM_052901721.1"/>
</dbReference>
<protein>
    <submittedName>
        <fullName evidence="4">Hsp70-binding protein 1 isoform X1</fullName>
    </submittedName>
</protein>
<dbReference type="Proteomes" id="UP001652740">
    <property type="component" value="Unplaced"/>
</dbReference>
<name>A0ABM3N271_GALME</name>
<dbReference type="PANTHER" id="PTHR19316:SF18">
    <property type="entry name" value="HSP70-BINDING PROTEIN 1"/>
    <property type="match status" value="1"/>
</dbReference>
<dbReference type="InterPro" id="IPR011989">
    <property type="entry name" value="ARM-like"/>
</dbReference>
<keyword evidence="1" id="KW-0677">Repeat</keyword>
<evidence type="ECO:0000256" key="1">
    <source>
        <dbReference type="ARBA" id="ARBA00022737"/>
    </source>
</evidence>
<organism evidence="3 4">
    <name type="scientific">Galleria mellonella</name>
    <name type="common">Greater wax moth</name>
    <dbReference type="NCBI Taxonomy" id="7137"/>
    <lineage>
        <taxon>Eukaryota</taxon>
        <taxon>Metazoa</taxon>
        <taxon>Ecdysozoa</taxon>
        <taxon>Arthropoda</taxon>
        <taxon>Hexapoda</taxon>
        <taxon>Insecta</taxon>
        <taxon>Pterygota</taxon>
        <taxon>Neoptera</taxon>
        <taxon>Endopterygota</taxon>
        <taxon>Lepidoptera</taxon>
        <taxon>Glossata</taxon>
        <taxon>Ditrysia</taxon>
        <taxon>Pyraloidea</taxon>
        <taxon>Pyralidae</taxon>
        <taxon>Galleriinae</taxon>
        <taxon>Galleria</taxon>
    </lineage>
</organism>